<dbReference type="GO" id="GO:0016757">
    <property type="term" value="F:glycosyltransferase activity"/>
    <property type="evidence" value="ECO:0007669"/>
    <property type="project" value="InterPro"/>
</dbReference>
<dbReference type="Gene3D" id="3.40.50.2000">
    <property type="entry name" value="Glycogen Phosphorylase B"/>
    <property type="match status" value="1"/>
</dbReference>
<dbReference type="SUPFAM" id="SSF53756">
    <property type="entry name" value="UDP-Glycosyltransferase/glycogen phosphorylase"/>
    <property type="match status" value="1"/>
</dbReference>
<evidence type="ECO:0000259" key="1">
    <source>
        <dbReference type="Pfam" id="PF00534"/>
    </source>
</evidence>
<proteinExistence type="predicted"/>
<reference evidence="3" key="1">
    <citation type="submission" date="2015-03" db="EMBL/GenBank/DDBJ databases">
        <authorList>
            <consortium name="Pathogen Informatics"/>
        </authorList>
    </citation>
    <scope>NUCLEOTIDE SEQUENCE [LARGE SCALE GENOMIC DNA]</scope>
    <source>
        <strain evidence="3">R148</strain>
    </source>
</reference>
<organism evidence="2 3">
    <name type="scientific">Yersinia intermedia</name>
    <dbReference type="NCBI Taxonomy" id="631"/>
    <lineage>
        <taxon>Bacteria</taxon>
        <taxon>Pseudomonadati</taxon>
        <taxon>Pseudomonadota</taxon>
        <taxon>Gammaproteobacteria</taxon>
        <taxon>Enterobacterales</taxon>
        <taxon>Yersiniaceae</taxon>
        <taxon>Yersinia</taxon>
    </lineage>
</organism>
<dbReference type="RefSeq" id="WP_053008677.1">
    <property type="nucleotide sequence ID" value="NZ_CWJI01000001.1"/>
</dbReference>
<dbReference type="PANTHER" id="PTHR46401">
    <property type="entry name" value="GLYCOSYLTRANSFERASE WBBK-RELATED"/>
    <property type="match status" value="1"/>
</dbReference>
<gene>
    <name evidence="2" type="ORF">ERS008476_00169</name>
</gene>
<evidence type="ECO:0000313" key="3">
    <source>
        <dbReference type="Proteomes" id="UP000043316"/>
    </source>
</evidence>
<accession>A0A0H5LQD7</accession>
<dbReference type="EMBL" id="CWJI01000001">
    <property type="protein sequence ID" value="CRY53285.1"/>
    <property type="molecule type" value="Genomic_DNA"/>
</dbReference>
<feature type="domain" description="Glycosyl transferase family 1" evidence="1">
    <location>
        <begin position="192"/>
        <end position="354"/>
    </location>
</feature>
<name>A0A0H5LQD7_YERIN</name>
<dbReference type="PANTHER" id="PTHR46401:SF9">
    <property type="entry name" value="MANNOSYLTRANSFERASE A"/>
    <property type="match status" value="1"/>
</dbReference>
<dbReference type="CDD" id="cd03809">
    <property type="entry name" value="GT4_MtfB-like"/>
    <property type="match status" value="1"/>
</dbReference>
<dbReference type="Proteomes" id="UP000043316">
    <property type="component" value="Unassembled WGS sequence"/>
</dbReference>
<evidence type="ECO:0000313" key="2">
    <source>
        <dbReference type="EMBL" id="CRY53285.1"/>
    </source>
</evidence>
<keyword evidence="2" id="KW-0808">Transferase</keyword>
<sequence length="771" mass="88770">MIYVNITSTFSSKRKTGIQRVVVTLSEFLSKNINYKFITYDNNNSKFKLISDYECISHAIYEEECKLVTFNFNELNPGDIFFDIDAAWSDGVNRKFLYEALKRKGVKIYNLHYDSVPLVNSAWSHQNTVISYIEAFYAKIAYSDYIFSISNFVKKEIDDFSRDFIGVSKDGSVIDLGPLPVHEEVDIKKISQIDKKLAHVLKNNFLLAVGTLEPRKNYPQLLSSFLKIDNGNTNLVIVGRKGWNIDEFLEELTSHPRYNKDIFWLDDASDEELAFLYKKCRAYITTSLYEGYGLPAMEALSFGAATIVSNGGALPEVVGQSACVFDLNNNIELEKALTDVIHSDVFYSVLKNKAADFKYTSWDTVACSIISKIDELENCATNYLFEEKVNQAVYISIDIDKFRLSIKSLKDKMKFIDEIVVLTKKEYVSDFEVEISNLGFSPHVFCDEDILADIGLSILDHQERNTLLRKELYTQAVIKDNFIAADDDYIAINNISEQYFRSNNVHNCYYYYNSLESWLGSYPNRSSYDRGLLKTAQLLKSYGFNTKAYSSHMPQIINKKLVNEIYGKYLASDKNKGVDEWSVYFNIATFYFPNNFSIKEYRCFSWPGNPSDWPCDVIPAEFDFQNYYDSLENGFNEIVDDPDKILEYKKGLEQVKMTEVEKMNEKVRPICLLVDVNKFSFMQPSFELISGPTHLRRIIVLNKSNEHFDIEMQIIDSESVKIREEYFNTRNSSWIPLFPPNEPGVYFMECKLLQSGKVISTANVDLSVAPN</sequence>
<dbReference type="AlphaFoldDB" id="A0A0H5LQD7"/>
<dbReference type="Pfam" id="PF00534">
    <property type="entry name" value="Glycos_transf_1"/>
    <property type="match status" value="1"/>
</dbReference>
<dbReference type="InterPro" id="IPR001296">
    <property type="entry name" value="Glyco_trans_1"/>
</dbReference>
<protein>
    <submittedName>
        <fullName evidence="2">Glycosyltransferase, MSMEG_0565 family</fullName>
    </submittedName>
</protein>